<dbReference type="AlphaFoldDB" id="X1VDY4"/>
<organism evidence="1">
    <name type="scientific">marine sediment metagenome</name>
    <dbReference type="NCBI Taxonomy" id="412755"/>
    <lineage>
        <taxon>unclassified sequences</taxon>
        <taxon>metagenomes</taxon>
        <taxon>ecological metagenomes</taxon>
    </lineage>
</organism>
<protein>
    <submittedName>
        <fullName evidence="1">Uncharacterized protein</fullName>
    </submittedName>
</protein>
<comment type="caution">
    <text evidence="1">The sequence shown here is derived from an EMBL/GenBank/DDBJ whole genome shotgun (WGS) entry which is preliminary data.</text>
</comment>
<accession>X1VDY4</accession>
<dbReference type="EMBL" id="BARW01027495">
    <property type="protein sequence ID" value="GAJ15832.1"/>
    <property type="molecule type" value="Genomic_DNA"/>
</dbReference>
<gene>
    <name evidence="1" type="ORF">S12H4_44597</name>
</gene>
<proteinExistence type="predicted"/>
<sequence>MSEEKTRAELHHEAEQLERHKAGLELGLANAWETISLNGGKLKGINIR</sequence>
<evidence type="ECO:0000313" key="1">
    <source>
        <dbReference type="EMBL" id="GAJ15832.1"/>
    </source>
</evidence>
<reference evidence="1" key="1">
    <citation type="journal article" date="2014" name="Front. Microbiol.">
        <title>High frequency of phylogenetically diverse reductive dehalogenase-homologous genes in deep subseafloor sedimentary metagenomes.</title>
        <authorList>
            <person name="Kawai M."/>
            <person name="Futagami T."/>
            <person name="Toyoda A."/>
            <person name="Takaki Y."/>
            <person name="Nishi S."/>
            <person name="Hori S."/>
            <person name="Arai W."/>
            <person name="Tsubouchi T."/>
            <person name="Morono Y."/>
            <person name="Uchiyama I."/>
            <person name="Ito T."/>
            <person name="Fujiyama A."/>
            <person name="Inagaki F."/>
            <person name="Takami H."/>
        </authorList>
    </citation>
    <scope>NUCLEOTIDE SEQUENCE</scope>
    <source>
        <strain evidence="1">Expedition CK06-06</strain>
    </source>
</reference>
<name>X1VDY4_9ZZZZ</name>
<feature type="non-terminal residue" evidence="1">
    <location>
        <position position="48"/>
    </location>
</feature>